<protein>
    <submittedName>
        <fullName evidence="2">Alanine racemase</fullName>
        <ecNumber evidence="2">5.1.1.1</ecNumber>
    </submittedName>
</protein>
<feature type="domain" description="Alanine racemase N-terminal" evidence="1">
    <location>
        <begin position="10"/>
        <end position="223"/>
    </location>
</feature>
<dbReference type="EMBL" id="CP099837">
    <property type="protein sequence ID" value="USY20395.1"/>
    <property type="molecule type" value="Genomic_DNA"/>
</dbReference>
<reference evidence="2" key="1">
    <citation type="submission" date="2022-06" db="EMBL/GenBank/DDBJ databases">
        <authorList>
            <person name="Ping M."/>
        </authorList>
    </citation>
    <scope>NUCLEOTIDE SEQUENCE</scope>
    <source>
        <strain evidence="2">JCM11759T</strain>
    </source>
</reference>
<dbReference type="InterPro" id="IPR042208">
    <property type="entry name" value="D-ser_dehydrat-like_sf"/>
</dbReference>
<dbReference type="Pfam" id="PF01168">
    <property type="entry name" value="Ala_racemase_N"/>
    <property type="match status" value="1"/>
</dbReference>
<dbReference type="EC" id="5.1.1.1" evidence="2"/>
<dbReference type="SUPFAM" id="SSF51419">
    <property type="entry name" value="PLP-binding barrel"/>
    <property type="match status" value="1"/>
</dbReference>
<evidence type="ECO:0000259" key="1">
    <source>
        <dbReference type="Pfam" id="PF01168"/>
    </source>
</evidence>
<dbReference type="InterPro" id="IPR001608">
    <property type="entry name" value="Ala_racemase_N"/>
</dbReference>
<keyword evidence="2" id="KW-0413">Isomerase</keyword>
<dbReference type="PANTHER" id="PTHR28004:SF2">
    <property type="entry name" value="D-SERINE DEHYDRATASE"/>
    <property type="match status" value="1"/>
</dbReference>
<accession>A0ABY5DAI5</accession>
<dbReference type="InterPro" id="IPR051466">
    <property type="entry name" value="D-amino_acid_metab_enzyme"/>
</dbReference>
<dbReference type="PANTHER" id="PTHR28004">
    <property type="entry name" value="ZGC:162816-RELATED"/>
    <property type="match status" value="1"/>
</dbReference>
<keyword evidence="3" id="KW-1185">Reference proteome</keyword>
<dbReference type="InterPro" id="IPR029066">
    <property type="entry name" value="PLP-binding_barrel"/>
</dbReference>
<organism evidence="2 3">
    <name type="scientific">Nocardiopsis exhalans</name>
    <dbReference type="NCBI Taxonomy" id="163604"/>
    <lineage>
        <taxon>Bacteria</taxon>
        <taxon>Bacillati</taxon>
        <taxon>Actinomycetota</taxon>
        <taxon>Actinomycetes</taxon>
        <taxon>Streptosporangiales</taxon>
        <taxon>Nocardiopsidaceae</taxon>
        <taxon>Nocardiopsis</taxon>
    </lineage>
</organism>
<name>A0ABY5DAI5_9ACTN</name>
<dbReference type="Gene3D" id="2.40.37.20">
    <property type="entry name" value="D-serine dehydratase-like domain"/>
    <property type="match status" value="1"/>
</dbReference>
<dbReference type="GO" id="GO:0008784">
    <property type="term" value="F:alanine racemase activity"/>
    <property type="evidence" value="ECO:0007669"/>
    <property type="project" value="UniProtKB-EC"/>
</dbReference>
<gene>
    <name evidence="2" type="ORF">NE857_01655</name>
</gene>
<proteinExistence type="predicted"/>
<dbReference type="Gene3D" id="3.20.20.10">
    <property type="entry name" value="Alanine racemase"/>
    <property type="match status" value="1"/>
</dbReference>
<evidence type="ECO:0000313" key="2">
    <source>
        <dbReference type="EMBL" id="USY20395.1"/>
    </source>
</evidence>
<dbReference type="RefSeq" id="WP_254419466.1">
    <property type="nucleotide sequence ID" value="NZ_BAAAJB010000050.1"/>
</dbReference>
<evidence type="ECO:0000313" key="3">
    <source>
        <dbReference type="Proteomes" id="UP001055940"/>
    </source>
</evidence>
<sequence>MSRSTPQITVDLPVVERNIRRFHDLVHRAGKTVRSHVKAHRSWEIADSQLRAGAVGIVSQSTPEAMRYLLRGVGDIVLARPRTEAWRLPRIARFAAYAAAVSGGRVPVSVHVADRATVSLLAAECAALGTEIGVRVDVAFTADRGVPIDMAPGLAEHIHRTPGVRLDGVCGYWGPSTKDDLDRIEKTSFEVSGSLVEIAEHVRSSGIPCPVVSVSGSVNTAAALATAGVTEICSGAYALYDAGTAAIGLCDLSDVALRVRTRVVGTGGGRVRTDADGLLTGACHDWDPDLTATRVDGTPLRASDVRVGELVELLPAHTCPLMPGVTSVVGVAKGREQRVWSPVIAPELCEEDFPAPVEQTEEDAWRRTSP</sequence>
<dbReference type="Proteomes" id="UP001055940">
    <property type="component" value="Chromosome"/>
</dbReference>